<dbReference type="CDD" id="cd05569">
    <property type="entry name" value="PTS_IIB_fructose"/>
    <property type="match status" value="1"/>
</dbReference>
<name>A0ABN8TRT1_9VIBR</name>
<feature type="transmembrane region" description="Helical" evidence="9">
    <location>
        <begin position="12"/>
        <end position="31"/>
    </location>
</feature>
<accession>A0ABN8TRT1</accession>
<evidence type="ECO:0000256" key="8">
    <source>
        <dbReference type="ARBA" id="ARBA00022777"/>
    </source>
</evidence>
<dbReference type="PANTHER" id="PTHR30505">
    <property type="entry name" value="FRUCTOSE-LIKE PERMEASE"/>
    <property type="match status" value="1"/>
</dbReference>
<evidence type="ECO:0000256" key="2">
    <source>
        <dbReference type="ARBA" id="ARBA00012799"/>
    </source>
</evidence>
<evidence type="ECO:0000259" key="10">
    <source>
        <dbReference type="PROSITE" id="PS51099"/>
    </source>
</evidence>
<keyword evidence="9" id="KW-1133">Transmembrane helix</keyword>
<dbReference type="InterPro" id="IPR036095">
    <property type="entry name" value="PTS_EIIB-like_sf"/>
</dbReference>
<keyword evidence="5" id="KW-0762">Sugar transport</keyword>
<dbReference type="InterPro" id="IPR003501">
    <property type="entry name" value="PTS_EIIB_2/3"/>
</dbReference>
<keyword evidence="12" id="KW-1185">Reference proteome</keyword>
<evidence type="ECO:0000256" key="1">
    <source>
        <dbReference type="ARBA" id="ARBA00001401"/>
    </source>
</evidence>
<dbReference type="EC" id="2.7.1.202" evidence="2"/>
<keyword evidence="6" id="KW-0808">Transferase</keyword>
<dbReference type="Gene3D" id="3.40.50.2300">
    <property type="match status" value="1"/>
</dbReference>
<keyword evidence="9" id="KW-0472">Membrane</keyword>
<sequence length="135" mass="14975">MGLLLFDADDNFNSELWLSLASNLLILTYYFPTHFNVMKIIAVTACPTGIAHTYMAADALKKEAAKRHLSIKVETQGAMGVENPLTVSDIVSADLILIASDIEIERRERFAGCKTIQVSIEEVLTNVQSVLDRYL</sequence>
<protein>
    <recommendedName>
        <fullName evidence="2">protein-N(pi)-phosphohistidine--D-fructose phosphotransferase</fullName>
        <ecNumber evidence="2">2.7.1.202</ecNumber>
    </recommendedName>
</protein>
<feature type="domain" description="PTS EIIB type-2" evidence="10">
    <location>
        <begin position="38"/>
        <end position="135"/>
    </location>
</feature>
<dbReference type="Pfam" id="PF02302">
    <property type="entry name" value="PTS_IIB"/>
    <property type="match status" value="1"/>
</dbReference>
<dbReference type="InterPro" id="IPR050864">
    <property type="entry name" value="Bacterial_PTS_Sugar_Transport"/>
</dbReference>
<keyword evidence="7" id="KW-0598">Phosphotransferase system</keyword>
<dbReference type="SUPFAM" id="SSF52794">
    <property type="entry name" value="PTS system IIB component-like"/>
    <property type="match status" value="1"/>
</dbReference>
<dbReference type="NCBIfam" id="TIGR00829">
    <property type="entry name" value="FRU"/>
    <property type="match status" value="1"/>
</dbReference>
<comment type="caution">
    <text evidence="11">The sequence shown here is derived from an EMBL/GenBank/DDBJ whole genome shotgun (WGS) entry which is preliminary data.</text>
</comment>
<evidence type="ECO:0000256" key="3">
    <source>
        <dbReference type="ARBA" id="ARBA00022448"/>
    </source>
</evidence>
<evidence type="ECO:0000313" key="11">
    <source>
        <dbReference type="EMBL" id="CAH8229884.1"/>
    </source>
</evidence>
<evidence type="ECO:0000256" key="9">
    <source>
        <dbReference type="SAM" id="Phobius"/>
    </source>
</evidence>
<dbReference type="InterPro" id="IPR003353">
    <property type="entry name" value="PTS_IIB_fruc"/>
</dbReference>
<keyword evidence="4" id="KW-0597">Phosphoprotein</keyword>
<reference evidence="11" key="1">
    <citation type="submission" date="2022-06" db="EMBL/GenBank/DDBJ databases">
        <authorList>
            <person name="Goudenege D."/>
            <person name="Le Roux F."/>
        </authorList>
    </citation>
    <scope>NUCLEOTIDE SEQUENCE</scope>
    <source>
        <strain evidence="11">12-063</strain>
    </source>
</reference>
<organism evidence="11 12">
    <name type="scientific">Vibrio aestuarianus</name>
    <dbReference type="NCBI Taxonomy" id="28171"/>
    <lineage>
        <taxon>Bacteria</taxon>
        <taxon>Pseudomonadati</taxon>
        <taxon>Pseudomonadota</taxon>
        <taxon>Gammaproteobacteria</taxon>
        <taxon>Vibrionales</taxon>
        <taxon>Vibrionaceae</taxon>
        <taxon>Vibrio</taxon>
    </lineage>
</organism>
<evidence type="ECO:0000313" key="12">
    <source>
        <dbReference type="Proteomes" id="UP001152658"/>
    </source>
</evidence>
<dbReference type="EMBL" id="CALYLK010000135">
    <property type="protein sequence ID" value="CAH8229884.1"/>
    <property type="molecule type" value="Genomic_DNA"/>
</dbReference>
<keyword evidence="3" id="KW-0813">Transport</keyword>
<gene>
    <name evidence="11" type="ORF">VAE063_940562</name>
</gene>
<evidence type="ECO:0000256" key="4">
    <source>
        <dbReference type="ARBA" id="ARBA00022553"/>
    </source>
</evidence>
<keyword evidence="9" id="KW-0812">Transmembrane</keyword>
<evidence type="ECO:0000256" key="6">
    <source>
        <dbReference type="ARBA" id="ARBA00022679"/>
    </source>
</evidence>
<keyword evidence="8" id="KW-0418">Kinase</keyword>
<comment type="catalytic activity">
    <reaction evidence="1">
        <text>D-fructose(out) + N(pros)-phospho-L-histidyl-[protein] = D-fructose 1-phosphate(in) + L-histidyl-[protein]</text>
        <dbReference type="Rhea" id="RHEA:49252"/>
        <dbReference type="Rhea" id="RHEA-COMP:9745"/>
        <dbReference type="Rhea" id="RHEA-COMP:9746"/>
        <dbReference type="ChEBI" id="CHEBI:29979"/>
        <dbReference type="ChEBI" id="CHEBI:37721"/>
        <dbReference type="ChEBI" id="CHEBI:58674"/>
        <dbReference type="ChEBI" id="CHEBI:64837"/>
        <dbReference type="EC" id="2.7.1.202"/>
    </reaction>
</comment>
<dbReference type="InterPro" id="IPR013011">
    <property type="entry name" value="PTS_EIIB_2"/>
</dbReference>
<dbReference type="PROSITE" id="PS51099">
    <property type="entry name" value="PTS_EIIB_TYPE_2"/>
    <property type="match status" value="1"/>
</dbReference>
<dbReference type="Proteomes" id="UP001152658">
    <property type="component" value="Unassembled WGS sequence"/>
</dbReference>
<evidence type="ECO:0000256" key="7">
    <source>
        <dbReference type="ARBA" id="ARBA00022683"/>
    </source>
</evidence>
<proteinExistence type="predicted"/>
<dbReference type="PANTHER" id="PTHR30505:SF0">
    <property type="entry name" value="FRUCTOSE-LIKE PTS SYSTEM EIIBC COMPONENT-RELATED"/>
    <property type="match status" value="1"/>
</dbReference>
<evidence type="ECO:0000256" key="5">
    <source>
        <dbReference type="ARBA" id="ARBA00022597"/>
    </source>
</evidence>